<protein>
    <recommendedName>
        <fullName evidence="1">Fido domain-containing protein</fullName>
    </recommendedName>
</protein>
<dbReference type="AlphaFoldDB" id="A0A0F8WSA7"/>
<dbReference type="Pfam" id="PF02661">
    <property type="entry name" value="Fic"/>
    <property type="match status" value="1"/>
</dbReference>
<feature type="domain" description="Fido" evidence="1">
    <location>
        <begin position="28"/>
        <end position="155"/>
    </location>
</feature>
<reference evidence="2" key="1">
    <citation type="journal article" date="2015" name="Nature">
        <title>Complex archaea that bridge the gap between prokaryotes and eukaryotes.</title>
        <authorList>
            <person name="Spang A."/>
            <person name="Saw J.H."/>
            <person name="Jorgensen S.L."/>
            <person name="Zaremba-Niedzwiedzka K."/>
            <person name="Martijn J."/>
            <person name="Lind A.E."/>
            <person name="van Eijk R."/>
            <person name="Schleper C."/>
            <person name="Guy L."/>
            <person name="Ettema T.J."/>
        </authorList>
    </citation>
    <scope>NUCLEOTIDE SEQUENCE</scope>
</reference>
<feature type="non-terminal residue" evidence="2">
    <location>
        <position position="1"/>
    </location>
</feature>
<dbReference type="Gene3D" id="1.10.3290.10">
    <property type="entry name" value="Fido-like domain"/>
    <property type="match status" value="1"/>
</dbReference>
<gene>
    <name evidence="2" type="ORF">LCGC14_3030760</name>
</gene>
<dbReference type="InterPro" id="IPR036597">
    <property type="entry name" value="Fido-like_dom_sf"/>
</dbReference>
<evidence type="ECO:0000259" key="1">
    <source>
        <dbReference type="PROSITE" id="PS51459"/>
    </source>
</evidence>
<dbReference type="InterPro" id="IPR003812">
    <property type="entry name" value="Fido"/>
</dbReference>
<accession>A0A0F8WSA7</accession>
<dbReference type="PROSITE" id="PS51459">
    <property type="entry name" value="FIDO"/>
    <property type="match status" value="1"/>
</dbReference>
<dbReference type="SUPFAM" id="SSF140931">
    <property type="entry name" value="Fic-like"/>
    <property type="match status" value="1"/>
</dbReference>
<evidence type="ECO:0000313" key="2">
    <source>
        <dbReference type="EMBL" id="KKK59797.1"/>
    </source>
</evidence>
<sequence>AQEGVTRISWMEMAWEYAQGQSRIKTRPTLGDILMLARYVEPGRNQRGFRETPVFIYEGWRPTIDWRSVPESVQALMEHGEELTPLEFYVEFEVIHPFADGNGRVGAILYNWLRGTLDRPETPADVFSREHEPFDEADEAGLEEGLHQAINYPIQGADEPCYEYEEDDEAAEFEAQLDAEDEERGGCCQPWWEPCCTRDGAPL</sequence>
<name>A0A0F8WSA7_9ZZZZ</name>
<proteinExistence type="predicted"/>
<organism evidence="2">
    <name type="scientific">marine sediment metagenome</name>
    <dbReference type="NCBI Taxonomy" id="412755"/>
    <lineage>
        <taxon>unclassified sequences</taxon>
        <taxon>metagenomes</taxon>
        <taxon>ecological metagenomes</taxon>
    </lineage>
</organism>
<comment type="caution">
    <text evidence="2">The sequence shown here is derived from an EMBL/GenBank/DDBJ whole genome shotgun (WGS) entry which is preliminary data.</text>
</comment>
<dbReference type="EMBL" id="LAZR01063286">
    <property type="protein sequence ID" value="KKK59797.1"/>
    <property type="molecule type" value="Genomic_DNA"/>
</dbReference>